<gene>
    <name evidence="2" type="ordered locus">Halha_0540</name>
</gene>
<dbReference type="KEGG" id="hhl:Halha_0540"/>
<evidence type="ECO:0000313" key="3">
    <source>
        <dbReference type="Proteomes" id="UP000010880"/>
    </source>
</evidence>
<organism evidence="2 3">
    <name type="scientific">Halobacteroides halobius (strain ATCC 35273 / DSM 5150 / MD-1)</name>
    <dbReference type="NCBI Taxonomy" id="748449"/>
    <lineage>
        <taxon>Bacteria</taxon>
        <taxon>Bacillati</taxon>
        <taxon>Bacillota</taxon>
        <taxon>Clostridia</taxon>
        <taxon>Halanaerobiales</taxon>
        <taxon>Halobacteroidaceae</taxon>
        <taxon>Halobacteroides</taxon>
    </lineage>
</organism>
<dbReference type="InterPro" id="IPR038503">
    <property type="entry name" value="SpoIIIAH_sf"/>
</dbReference>
<dbReference type="STRING" id="748449.Halha_0540"/>
<dbReference type="AlphaFoldDB" id="L0K832"/>
<dbReference type="Gene3D" id="1.10.287.4300">
    <property type="entry name" value="Stage III sporulation protein AH-like"/>
    <property type="match status" value="1"/>
</dbReference>
<dbReference type="Proteomes" id="UP000010880">
    <property type="component" value="Chromosome"/>
</dbReference>
<dbReference type="RefSeq" id="WP_015326240.1">
    <property type="nucleotide sequence ID" value="NC_019978.1"/>
</dbReference>
<reference evidence="3" key="1">
    <citation type="submission" date="2012-02" db="EMBL/GenBank/DDBJ databases">
        <title>The complete genome of Halobacteroides halobius DSM 5150.</title>
        <authorList>
            <person name="Lucas S."/>
            <person name="Copeland A."/>
            <person name="Lapidus A."/>
            <person name="Glavina del Rio T."/>
            <person name="Dalin E."/>
            <person name="Tice H."/>
            <person name="Bruce D."/>
            <person name="Goodwin L."/>
            <person name="Pitluck S."/>
            <person name="Peters L."/>
            <person name="Mikhailova N."/>
            <person name="Gu W."/>
            <person name="Kyrpides N."/>
            <person name="Mavromatis K."/>
            <person name="Ivanova N."/>
            <person name="Brettin T."/>
            <person name="Detter J.C."/>
            <person name="Han C."/>
            <person name="Larimer F."/>
            <person name="Land M."/>
            <person name="Hauser L."/>
            <person name="Markowitz V."/>
            <person name="Cheng J.-F."/>
            <person name="Hugenholtz P."/>
            <person name="Woyke T."/>
            <person name="Wu D."/>
            <person name="Tindall B."/>
            <person name="Pomrenke H."/>
            <person name="Brambilla E."/>
            <person name="Klenk H.-P."/>
            <person name="Eisen J.A."/>
        </authorList>
    </citation>
    <scope>NUCLEOTIDE SEQUENCE [LARGE SCALE GENOMIC DNA]</scope>
    <source>
        <strain evidence="3">ATCC 35273 / DSM 5150 / MD-1</strain>
    </source>
</reference>
<keyword evidence="1" id="KW-1133">Transmembrane helix</keyword>
<evidence type="ECO:0008006" key="4">
    <source>
        <dbReference type="Google" id="ProtNLM"/>
    </source>
</evidence>
<dbReference type="OrthoDB" id="1680784at2"/>
<evidence type="ECO:0000256" key="1">
    <source>
        <dbReference type="SAM" id="Phobius"/>
    </source>
</evidence>
<dbReference type="Pfam" id="PF12685">
    <property type="entry name" value="SpoIIIAH"/>
    <property type="match status" value="1"/>
</dbReference>
<accession>L0K832</accession>
<dbReference type="EMBL" id="CP003359">
    <property type="protein sequence ID" value="AGB40514.1"/>
    <property type="molecule type" value="Genomic_DNA"/>
</dbReference>
<feature type="transmembrane region" description="Helical" evidence="1">
    <location>
        <begin position="15"/>
        <end position="33"/>
    </location>
</feature>
<keyword evidence="1" id="KW-0812">Transmembrane</keyword>
<dbReference type="HOGENOM" id="CLU_105396_3_0_9"/>
<evidence type="ECO:0000313" key="2">
    <source>
        <dbReference type="EMBL" id="AGB40514.1"/>
    </source>
</evidence>
<dbReference type="InterPro" id="IPR024232">
    <property type="entry name" value="SpoIIIAH"/>
</dbReference>
<keyword evidence="1" id="KW-0472">Membrane</keyword>
<sequence length="212" mass="24349">MEINIWSKRNFKKRIGWFLVLMVWVGMVTSVIVNRTPDVSDHIAKVSSQEGYVKIETESVNKQKDNSLKVEKKLQDIQMKSIDVAKAKKEAKKSDKNFFVDYRVKRDQSRSEQISLLREMINNPNSSKELKNKAQKLLLEITNNMEQEMEIESLIRARGYKDGIAFIHENSVEIIIATTGLKRDDVAKIGNIVANSTGIDLRNITIIEKKPE</sequence>
<proteinExistence type="predicted"/>
<keyword evidence="3" id="KW-1185">Reference proteome</keyword>
<name>L0K832_HALHC</name>
<protein>
    <recommendedName>
        <fullName evidence="4">Stage III sporulation protein AH</fullName>
    </recommendedName>
</protein>